<keyword evidence="1" id="KW-1133">Transmembrane helix</keyword>
<evidence type="ECO:0000256" key="1">
    <source>
        <dbReference type="SAM" id="Phobius"/>
    </source>
</evidence>
<sequence length="184" mass="20224">MDLDWDWQLFLEYLDVLAWPLVVVFMVVIFRGRLHELMGRITQAEGAGFKAQFTEARAKAEVLESAQDSAVVGELRGELPAITGTLEGTSEGPPEAPTSVATKRLGTTRMKAFDFGDLVDGFHLLEAYDEVVLDLSHMRSDISRSGAQMWGLGVEMGSRAGISMTQDDDRKLMTLSHANPSMTS</sequence>
<keyword evidence="3" id="KW-1185">Reference proteome</keyword>
<organism evidence="2 3">
    <name type="scientific">Nocardioides pinisoli</name>
    <dbReference type="NCBI Taxonomy" id="2950279"/>
    <lineage>
        <taxon>Bacteria</taxon>
        <taxon>Bacillati</taxon>
        <taxon>Actinomycetota</taxon>
        <taxon>Actinomycetes</taxon>
        <taxon>Propionibacteriales</taxon>
        <taxon>Nocardioidaceae</taxon>
        <taxon>Nocardioides</taxon>
    </lineage>
</organism>
<dbReference type="Proteomes" id="UP001204524">
    <property type="component" value="Unassembled WGS sequence"/>
</dbReference>
<name>A0ABT1KY88_9ACTN</name>
<feature type="transmembrane region" description="Helical" evidence="1">
    <location>
        <begin position="12"/>
        <end position="30"/>
    </location>
</feature>
<proteinExistence type="predicted"/>
<reference evidence="2 3" key="1">
    <citation type="submission" date="2022-06" db="EMBL/GenBank/DDBJ databases">
        <authorList>
            <person name="So Y."/>
        </authorList>
    </citation>
    <scope>NUCLEOTIDE SEQUENCE [LARGE SCALE GENOMIC DNA]</scope>
    <source>
        <strain evidence="2 3">STR3</strain>
    </source>
</reference>
<evidence type="ECO:0000313" key="2">
    <source>
        <dbReference type="EMBL" id="MCP3422730.1"/>
    </source>
</evidence>
<dbReference type="RefSeq" id="WP_254181924.1">
    <property type="nucleotide sequence ID" value="NZ_JANARS010000005.1"/>
</dbReference>
<keyword evidence="1" id="KW-0812">Transmembrane</keyword>
<comment type="caution">
    <text evidence="2">The sequence shown here is derived from an EMBL/GenBank/DDBJ whole genome shotgun (WGS) entry which is preliminary data.</text>
</comment>
<keyword evidence="1" id="KW-0472">Membrane</keyword>
<gene>
    <name evidence="2" type="ORF">NCI01_13085</name>
</gene>
<dbReference type="EMBL" id="JANARS010000005">
    <property type="protein sequence ID" value="MCP3422730.1"/>
    <property type="molecule type" value="Genomic_DNA"/>
</dbReference>
<evidence type="ECO:0000313" key="3">
    <source>
        <dbReference type="Proteomes" id="UP001204524"/>
    </source>
</evidence>
<protein>
    <submittedName>
        <fullName evidence="2">Uncharacterized protein</fullName>
    </submittedName>
</protein>
<accession>A0ABT1KY88</accession>